<keyword evidence="1" id="KW-0472">Membrane</keyword>
<dbReference type="EMBL" id="CP038865">
    <property type="protein sequence ID" value="QCA28966.1"/>
    <property type="molecule type" value="Genomic_DNA"/>
</dbReference>
<keyword evidence="1" id="KW-1133">Transmembrane helix</keyword>
<reference evidence="4 6" key="1">
    <citation type="submission" date="2019-03" db="EMBL/GenBank/DDBJ databases">
        <title>Vagococcus sp. was isolated fron gut of Carduelis flavirostris.</title>
        <authorList>
            <person name="Ge Y."/>
        </authorList>
    </citation>
    <scope>NUCLEOTIDE SEQUENCE [LARGE SCALE GENOMIC DNA]</scope>
    <source>
        <strain evidence="4 6">CF-210</strain>
    </source>
</reference>
<feature type="transmembrane region" description="Helical" evidence="1">
    <location>
        <begin position="7"/>
        <end position="27"/>
    </location>
</feature>
<dbReference type="EMBL" id="SRHU01000005">
    <property type="protein sequence ID" value="TFZ43146.1"/>
    <property type="molecule type" value="Genomic_DNA"/>
</dbReference>
<evidence type="ECO:0000256" key="1">
    <source>
        <dbReference type="SAM" id="Phobius"/>
    </source>
</evidence>
<protein>
    <recommendedName>
        <fullName evidence="2">DUF4097 domain-containing protein</fullName>
    </recommendedName>
</protein>
<accession>A0A4Z0DDV4</accession>
<evidence type="ECO:0000313" key="5">
    <source>
        <dbReference type="Proteomes" id="UP000296883"/>
    </source>
</evidence>
<dbReference type="RefSeq" id="WP_135253434.1">
    <property type="nucleotide sequence ID" value="NZ_CP038865.1"/>
</dbReference>
<evidence type="ECO:0000313" key="6">
    <source>
        <dbReference type="Proteomes" id="UP000297725"/>
    </source>
</evidence>
<dbReference type="Proteomes" id="UP000296883">
    <property type="component" value="Chromosome"/>
</dbReference>
<keyword evidence="5" id="KW-1185">Reference proteome</keyword>
<gene>
    <name evidence="4" type="ORF">E4031_00835</name>
    <name evidence="3" type="ORF">E4Z98_06410</name>
</gene>
<keyword evidence="1" id="KW-0812">Transmembrane</keyword>
<dbReference type="OrthoDB" id="9980235at2"/>
<proteinExistence type="predicted"/>
<feature type="domain" description="DUF4097" evidence="2">
    <location>
        <begin position="50"/>
        <end position="326"/>
    </location>
</feature>
<sequence length="378" mass="42560">MKKSTKFMMGIALLSVIIGIIGIGFSLNRFEKTRLRDELSLPTNANTLTIEIKKGSQLDLNITQTSNPTIQLNEDGFIPQDISYELSEIDKKWHLELENHPVEQKDTVIGFYSPSLNSIHIQLPKQVTHLNIVTHEGDHPNIHVSNMSLASLNTNTSSTNLRLNNLKLDEIKTQQLSGTITIDQSTIYKDTNIESNESATYFYHSKFLEKTLIESSEGNSQLFANQFDDVTVLNEKGIISFENNSGNTTLKNEYGDIYLINPKDTSQNKVTNTKGNIFVTLLEGHEAQQTIKIDNPKTDVQAFDTATIVKNNEPAAIQLSTQSGAIQLMQFKIDKDASDKDSHDTYYYLDKTPIDNNRADYLSFDTLYYASDCFVQLP</sequence>
<dbReference type="KEGG" id="vac:E4Z98_06410"/>
<dbReference type="Pfam" id="PF13349">
    <property type="entry name" value="DUF4097"/>
    <property type="match status" value="1"/>
</dbReference>
<reference evidence="3 5" key="2">
    <citation type="journal article" date="2020" name="Int. J. Syst. Evol. Microbiol.">
        <title>Vagococcus xieshaowenii sp. nov., isolated from snow finch (Montifringilla taczanowskii) cloacal content.</title>
        <authorList>
            <person name="Ge Y."/>
            <person name="Yang J."/>
            <person name="Lai X.H."/>
            <person name="Zhang G."/>
            <person name="Jin D."/>
            <person name="Lu S."/>
            <person name="Wang B."/>
            <person name="Huang Y."/>
            <person name="Huang Y."/>
            <person name="Ren Z."/>
            <person name="Zhang X."/>
            <person name="Xu J."/>
        </authorList>
    </citation>
    <scope>NUCLEOTIDE SEQUENCE [LARGE SCALE GENOMIC DNA]</scope>
    <source>
        <strain evidence="3">Personal::cf-49</strain>
        <strain evidence="5">personal::cf-49</strain>
    </source>
</reference>
<dbReference type="InterPro" id="IPR025164">
    <property type="entry name" value="Toastrack_DUF4097"/>
</dbReference>
<evidence type="ECO:0000313" key="4">
    <source>
        <dbReference type="EMBL" id="TFZ43146.1"/>
    </source>
</evidence>
<evidence type="ECO:0000313" key="3">
    <source>
        <dbReference type="EMBL" id="QCA28966.1"/>
    </source>
</evidence>
<organism evidence="3 5">
    <name type="scientific">Vagococcus xieshaowenii</name>
    <dbReference type="NCBI Taxonomy" id="2562451"/>
    <lineage>
        <taxon>Bacteria</taxon>
        <taxon>Bacillati</taxon>
        <taxon>Bacillota</taxon>
        <taxon>Bacilli</taxon>
        <taxon>Lactobacillales</taxon>
        <taxon>Enterococcaceae</taxon>
        <taxon>Vagococcus</taxon>
    </lineage>
</organism>
<dbReference type="Proteomes" id="UP000297725">
    <property type="component" value="Unassembled WGS sequence"/>
</dbReference>
<dbReference type="AlphaFoldDB" id="A0A4Z0DDV4"/>
<accession>A0A7Z1YA36</accession>
<name>A0A4Z0DDV4_9ENTE</name>
<evidence type="ECO:0000259" key="2">
    <source>
        <dbReference type="Pfam" id="PF13349"/>
    </source>
</evidence>